<accession>A0A1T4PDR8</accession>
<organism evidence="2 3">
    <name type="scientific">Pilibacter termitis</name>
    <dbReference type="NCBI Taxonomy" id="263852"/>
    <lineage>
        <taxon>Bacteria</taxon>
        <taxon>Bacillati</taxon>
        <taxon>Bacillota</taxon>
        <taxon>Bacilli</taxon>
        <taxon>Lactobacillales</taxon>
        <taxon>Enterococcaceae</taxon>
        <taxon>Pilibacter</taxon>
    </lineage>
</organism>
<evidence type="ECO:0000313" key="2">
    <source>
        <dbReference type="EMBL" id="SJZ89715.1"/>
    </source>
</evidence>
<dbReference type="EMBL" id="FUXI01000020">
    <property type="protein sequence ID" value="SJZ89715.1"/>
    <property type="molecule type" value="Genomic_DNA"/>
</dbReference>
<evidence type="ECO:0000313" key="3">
    <source>
        <dbReference type="Proteomes" id="UP000190328"/>
    </source>
</evidence>
<proteinExistence type="predicted"/>
<evidence type="ECO:0000256" key="1">
    <source>
        <dbReference type="SAM" id="MobiDB-lite"/>
    </source>
</evidence>
<feature type="compositionally biased region" description="Basic residues" evidence="1">
    <location>
        <begin position="56"/>
        <end position="66"/>
    </location>
</feature>
<dbReference type="STRING" id="263852.SAMN02745116_01776"/>
<dbReference type="RefSeq" id="WP_078807708.1">
    <property type="nucleotide sequence ID" value="NZ_FUXI01000020.1"/>
</dbReference>
<keyword evidence="3" id="KW-1185">Reference proteome</keyword>
<gene>
    <name evidence="2" type="ORF">SAMN02745116_01776</name>
</gene>
<dbReference type="AlphaFoldDB" id="A0A1T4PDR8"/>
<dbReference type="Proteomes" id="UP000190328">
    <property type="component" value="Unassembled WGS sequence"/>
</dbReference>
<protein>
    <submittedName>
        <fullName evidence="2">Uncharacterized protein</fullName>
    </submittedName>
</protein>
<feature type="region of interest" description="Disordered" evidence="1">
    <location>
        <begin position="46"/>
        <end position="66"/>
    </location>
</feature>
<sequence>MIKVKVQSAFIDKETGEHFKEGMLAEFSSERLDEISKGLKRLNLQPPLEVEEEKPKKKAAKKKKSE</sequence>
<reference evidence="2 3" key="1">
    <citation type="submission" date="2017-02" db="EMBL/GenBank/DDBJ databases">
        <authorList>
            <person name="Peterson S.W."/>
        </authorList>
    </citation>
    <scope>NUCLEOTIDE SEQUENCE [LARGE SCALE GENOMIC DNA]</scope>
    <source>
        <strain evidence="2 3">ATCC BAA-1030</strain>
    </source>
</reference>
<name>A0A1T4PDR8_9ENTE</name>